<dbReference type="WBParaSite" id="jg16577">
    <property type="protein sequence ID" value="jg16577"/>
    <property type="gene ID" value="jg16577"/>
</dbReference>
<accession>A0A915D884</accession>
<reference evidence="2" key="1">
    <citation type="submission" date="2022-11" db="UniProtKB">
        <authorList>
            <consortium name="WormBaseParasite"/>
        </authorList>
    </citation>
    <scope>IDENTIFICATION</scope>
</reference>
<sequence length="80" mass="9773">MYDFTAKSVCSARIVKTKFGDDYRKWDLKELFNFGPYDKTRIVQTVRQKYRIPWNEPLVLKYRDIDGDWITFETEEEIVR</sequence>
<dbReference type="Proteomes" id="UP000887574">
    <property type="component" value="Unplaced"/>
</dbReference>
<dbReference type="Gene3D" id="3.10.20.90">
    <property type="entry name" value="Phosphatidylinositol 3-kinase Catalytic Subunit, Chain A, domain 1"/>
    <property type="match status" value="1"/>
</dbReference>
<name>A0A915D884_9BILA</name>
<proteinExistence type="predicted"/>
<dbReference type="SUPFAM" id="SSF54277">
    <property type="entry name" value="CAD &amp; PB1 domains"/>
    <property type="match status" value="1"/>
</dbReference>
<keyword evidence="1" id="KW-1185">Reference proteome</keyword>
<organism evidence="1 2">
    <name type="scientific">Ditylenchus dipsaci</name>
    <dbReference type="NCBI Taxonomy" id="166011"/>
    <lineage>
        <taxon>Eukaryota</taxon>
        <taxon>Metazoa</taxon>
        <taxon>Ecdysozoa</taxon>
        <taxon>Nematoda</taxon>
        <taxon>Chromadorea</taxon>
        <taxon>Rhabditida</taxon>
        <taxon>Tylenchina</taxon>
        <taxon>Tylenchomorpha</taxon>
        <taxon>Sphaerularioidea</taxon>
        <taxon>Anguinidae</taxon>
        <taxon>Anguininae</taxon>
        <taxon>Ditylenchus</taxon>
    </lineage>
</organism>
<evidence type="ECO:0000313" key="1">
    <source>
        <dbReference type="Proteomes" id="UP000887574"/>
    </source>
</evidence>
<dbReference type="AlphaFoldDB" id="A0A915D884"/>
<evidence type="ECO:0000313" key="2">
    <source>
        <dbReference type="WBParaSite" id="jg16577"/>
    </source>
</evidence>
<protein>
    <submittedName>
        <fullName evidence="2">Uncharacterized protein</fullName>
    </submittedName>
</protein>